<feature type="region of interest" description="Disordered" evidence="1">
    <location>
        <begin position="420"/>
        <end position="450"/>
    </location>
</feature>
<reference evidence="3 4" key="1">
    <citation type="journal article" date="2016" name="Sci. Rep.">
        <title>Peltaster fructicola genome reveals evolution from an invasive phytopathogen to an ectophytic parasite.</title>
        <authorList>
            <person name="Xu C."/>
            <person name="Chen H."/>
            <person name="Gleason M.L."/>
            <person name="Xu J.R."/>
            <person name="Liu H."/>
            <person name="Zhang R."/>
            <person name="Sun G."/>
        </authorList>
    </citation>
    <scope>NUCLEOTIDE SEQUENCE [LARGE SCALE GENOMIC DNA]</scope>
    <source>
        <strain evidence="3 4">LNHT1506</strain>
    </source>
</reference>
<dbReference type="PANTHER" id="PTHR39147">
    <property type="entry name" value="PROTEIN SPT21"/>
    <property type="match status" value="1"/>
</dbReference>
<feature type="compositionally biased region" description="Basic and acidic residues" evidence="1">
    <location>
        <begin position="838"/>
        <end position="862"/>
    </location>
</feature>
<dbReference type="OrthoDB" id="3199820at2759"/>
<evidence type="ECO:0000256" key="1">
    <source>
        <dbReference type="SAM" id="MobiDB-lite"/>
    </source>
</evidence>
<dbReference type="EMBL" id="CP051139">
    <property type="protein sequence ID" value="QIW94933.1"/>
    <property type="molecule type" value="Genomic_DNA"/>
</dbReference>
<name>A0A6H0XJN9_9PEZI</name>
<feature type="compositionally biased region" description="Low complexity" evidence="1">
    <location>
        <begin position="547"/>
        <end position="565"/>
    </location>
</feature>
<dbReference type="Pfam" id="PF25823">
    <property type="entry name" value="Ams2-SPT21_N"/>
    <property type="match status" value="1"/>
</dbReference>
<dbReference type="InterPro" id="IPR000679">
    <property type="entry name" value="Znf_GATA"/>
</dbReference>
<dbReference type="CDD" id="cd00202">
    <property type="entry name" value="ZnF_GATA"/>
    <property type="match status" value="1"/>
</dbReference>
<keyword evidence="4" id="KW-1185">Reference proteome</keyword>
<feature type="region of interest" description="Disordered" evidence="1">
    <location>
        <begin position="235"/>
        <end position="339"/>
    </location>
</feature>
<dbReference type="GO" id="GO:0000183">
    <property type="term" value="P:rDNA heterochromatin formation"/>
    <property type="evidence" value="ECO:0007669"/>
    <property type="project" value="TreeGrafter"/>
</dbReference>
<feature type="domain" description="Ams2/SPT21 N-terminal" evidence="2">
    <location>
        <begin position="14"/>
        <end position="149"/>
    </location>
</feature>
<dbReference type="Gene3D" id="3.30.50.10">
    <property type="entry name" value="Erythroid Transcription Factor GATA-1, subunit A"/>
    <property type="match status" value="1"/>
</dbReference>
<dbReference type="Proteomes" id="UP000503462">
    <property type="component" value="Chromosome 1"/>
</dbReference>
<feature type="compositionally biased region" description="Low complexity" evidence="1">
    <location>
        <begin position="235"/>
        <end position="249"/>
    </location>
</feature>
<feature type="compositionally biased region" description="Polar residues" evidence="1">
    <location>
        <begin position="269"/>
        <end position="278"/>
    </location>
</feature>
<dbReference type="SUPFAM" id="SSF57716">
    <property type="entry name" value="Glucocorticoid receptor-like (DNA-binding domain)"/>
    <property type="match status" value="1"/>
</dbReference>
<feature type="compositionally biased region" description="Basic and acidic residues" evidence="1">
    <location>
        <begin position="290"/>
        <end position="304"/>
    </location>
</feature>
<dbReference type="GO" id="GO:0008270">
    <property type="term" value="F:zinc ion binding"/>
    <property type="evidence" value="ECO:0007669"/>
    <property type="project" value="InterPro"/>
</dbReference>
<dbReference type="GO" id="GO:0043565">
    <property type="term" value="F:sequence-specific DNA binding"/>
    <property type="evidence" value="ECO:0007669"/>
    <property type="project" value="InterPro"/>
</dbReference>
<dbReference type="GO" id="GO:0030466">
    <property type="term" value="P:silent mating-type cassette heterochromatin formation"/>
    <property type="evidence" value="ECO:0007669"/>
    <property type="project" value="TreeGrafter"/>
</dbReference>
<dbReference type="InterPro" id="IPR013088">
    <property type="entry name" value="Znf_NHR/GATA"/>
</dbReference>
<evidence type="ECO:0000259" key="2">
    <source>
        <dbReference type="Pfam" id="PF25823"/>
    </source>
</evidence>
<protein>
    <recommendedName>
        <fullName evidence="2">Ams2/SPT21 N-terminal domain-containing protein</fullName>
    </recommendedName>
</protein>
<accession>A0A6H0XJN9</accession>
<sequence>MDTPSDSEDGFSDMPTRPMRIKVLYTFDPDSKLNCLARFTQTLQIPVVQIDENANIGVIALHRCLQSIVAASPELTSGSSGNDYAIYAYDYSEQDTPLVGQGMLSAALNAPATNFSGPMITGRVCQNVPAIFSNGVKETLEVKLRLTPVQHSVKVEMKSMDIHRTASPATSAGFDPNAWNNSMQQMRPLQGIDDMFSFEDLATPEEDGLLADMLSLGAQQDVGITGTPTDSLFGGHPAFAAHSHSAPGSRVGSPNLNSDYGPRNKQLRHQSFSVNPTFPEQPRPGSRGSVRSEYHQERSREQTEHLSPSYEEFQDEDGQARKRARITQTDWRGKSSFGGRSADLRVTAATAASMQMHRPVATRPFAPGSNLEPPPRVPTPVPRGNVNSSKRGRPSIGSKSLLRQASTLNSDFMSDADQMSDAIASSPEEDSPEASITGTPQDIPSSPPVFPGLMQAAFRSPRQLAADSGYMSERNMDSMSHMEQFGPGSESCSPEFQSDAAQRPFIKREESLMQDNEIVSDALHEADLPEQGYFARQSCSASNVRGQQQRSAYAQQFQSQASSRANSPLPNLAPAQSRGARLNNSARRSSLALPTIARPIVTGDANPPSQLQRSCSYQVESEAGSPAPSEGGGRPTGPGRSGSGAPRRKIIEQRLHTAVAKGEMPQYCSHCGAIETPTWRRLYVKYVDGKPSPLDYVEGEGETIGVEELEYDDETGEVTKFVIRKSMKKTKDFQPGKGFQDTQICNSCGLWFTKMRNMRPQNKWGRKSGTRKSRKKTAGDMTDGIEPPSEACYTDALGPEDSMENTEPGPQLQHIDSNISQASSSDSNNAVRSSIEAKQGRRLSETNRPQPDRAETALERMTRSSPGKLDGTQESPIELDDRTPKPTRRLLFPSPRQEGTSKTLDSGDIGSSSKKAKDKSTDADEPTAQDTNMSVFGAFGIDKENLPPIEDDDLSRLLAGSPSDLFKTPQKSVRRSPRTNKLLESPELASPTISTRKRKAANLARQAMPAQAKATNDFMTSPASTRYFLRSTPTRLAATPGRRIISNGSSSGSHDVSPFSRQLAEMLKNDAPLLLGSPSQAFTFSDVPTFTSPSGQAIDWDNIDQYMESDFIELDVAQDS</sequence>
<dbReference type="PANTHER" id="PTHR39147:SF1">
    <property type="entry name" value="PROTEIN SPT21"/>
    <property type="match status" value="1"/>
</dbReference>
<dbReference type="InterPro" id="IPR042403">
    <property type="entry name" value="Spt21/Ams2"/>
</dbReference>
<gene>
    <name evidence="3" type="ORF">AMS68_000451</name>
</gene>
<feature type="compositionally biased region" description="Basic residues" evidence="1">
    <location>
        <begin position="764"/>
        <end position="776"/>
    </location>
</feature>
<feature type="region of interest" description="Disordered" evidence="1">
    <location>
        <begin position="353"/>
        <end position="401"/>
    </location>
</feature>
<dbReference type="GO" id="GO:0006357">
    <property type="term" value="P:regulation of transcription by RNA polymerase II"/>
    <property type="evidence" value="ECO:0007669"/>
    <property type="project" value="TreeGrafter"/>
</dbReference>
<feature type="compositionally biased region" description="Low complexity" evidence="1">
    <location>
        <begin position="815"/>
        <end position="834"/>
    </location>
</feature>
<feature type="region of interest" description="Disordered" evidence="1">
    <location>
        <begin position="759"/>
        <end position="979"/>
    </location>
</feature>
<feature type="compositionally biased region" description="Gly residues" evidence="1">
    <location>
        <begin position="630"/>
        <end position="642"/>
    </location>
</feature>
<feature type="region of interest" description="Disordered" evidence="1">
    <location>
        <begin position="546"/>
        <end position="587"/>
    </location>
</feature>
<organism evidence="3 4">
    <name type="scientific">Peltaster fructicola</name>
    <dbReference type="NCBI Taxonomy" id="286661"/>
    <lineage>
        <taxon>Eukaryota</taxon>
        <taxon>Fungi</taxon>
        <taxon>Dikarya</taxon>
        <taxon>Ascomycota</taxon>
        <taxon>Pezizomycotina</taxon>
        <taxon>Dothideomycetes</taxon>
        <taxon>Dothideomycetes incertae sedis</taxon>
        <taxon>Peltaster</taxon>
    </lineage>
</organism>
<feature type="compositionally biased region" description="Pro residues" evidence="1">
    <location>
        <begin position="372"/>
        <end position="381"/>
    </location>
</feature>
<dbReference type="AlphaFoldDB" id="A0A6H0XJN9"/>
<dbReference type="InterPro" id="IPR057725">
    <property type="entry name" value="Ams2-SPT21_N"/>
</dbReference>
<evidence type="ECO:0000313" key="3">
    <source>
        <dbReference type="EMBL" id="QIW94933.1"/>
    </source>
</evidence>
<feature type="region of interest" description="Disordered" evidence="1">
    <location>
        <begin position="599"/>
        <end position="647"/>
    </location>
</feature>
<feature type="compositionally biased region" description="Polar residues" evidence="1">
    <location>
        <begin position="607"/>
        <end position="619"/>
    </location>
</feature>
<proteinExistence type="predicted"/>
<evidence type="ECO:0000313" key="4">
    <source>
        <dbReference type="Proteomes" id="UP000503462"/>
    </source>
</evidence>